<gene>
    <name evidence="2" type="ORF">EV650_1491</name>
</gene>
<dbReference type="OrthoDB" id="9982251at2"/>
<feature type="transmembrane region" description="Helical" evidence="1">
    <location>
        <begin position="267"/>
        <end position="288"/>
    </location>
</feature>
<name>A0A4V3G8E7_9ACTN</name>
<reference evidence="2 3" key="1">
    <citation type="submission" date="2019-03" db="EMBL/GenBank/DDBJ databases">
        <title>Genomic Encyclopedia of Type Strains, Phase III (KMG-III): the genomes of soil and plant-associated and newly described type strains.</title>
        <authorList>
            <person name="Whitman W."/>
        </authorList>
    </citation>
    <scope>NUCLEOTIDE SEQUENCE [LARGE SCALE GENOMIC DNA]</scope>
    <source>
        <strain evidence="2 3">VKM Ac-2570</strain>
    </source>
</reference>
<evidence type="ECO:0000313" key="3">
    <source>
        <dbReference type="Proteomes" id="UP000295447"/>
    </source>
</evidence>
<protein>
    <submittedName>
        <fullName evidence="2">Uncharacterized protein</fullName>
    </submittedName>
</protein>
<dbReference type="EMBL" id="SODF01000001">
    <property type="protein sequence ID" value="TDW22654.1"/>
    <property type="molecule type" value="Genomic_DNA"/>
</dbReference>
<accession>A0A4V3G8E7</accession>
<keyword evidence="3" id="KW-1185">Reference proteome</keyword>
<dbReference type="RefSeq" id="WP_134116661.1">
    <property type="nucleotide sequence ID" value="NZ_SODF01000001.1"/>
</dbReference>
<dbReference type="AlphaFoldDB" id="A0A4V3G8E7"/>
<feature type="transmembrane region" description="Helical" evidence="1">
    <location>
        <begin position="309"/>
        <end position="334"/>
    </location>
</feature>
<feature type="transmembrane region" description="Helical" evidence="1">
    <location>
        <begin position="94"/>
        <end position="114"/>
    </location>
</feature>
<dbReference type="Proteomes" id="UP000295447">
    <property type="component" value="Unassembled WGS sequence"/>
</dbReference>
<keyword evidence="1" id="KW-0812">Transmembrane</keyword>
<comment type="caution">
    <text evidence="2">The sequence shown here is derived from an EMBL/GenBank/DDBJ whole genome shotgun (WGS) entry which is preliminary data.</text>
</comment>
<evidence type="ECO:0000256" key="1">
    <source>
        <dbReference type="SAM" id="Phobius"/>
    </source>
</evidence>
<keyword evidence="1" id="KW-1133">Transmembrane helix</keyword>
<organism evidence="2 3">
    <name type="scientific">Kribbella kalugense</name>
    <dbReference type="NCBI Taxonomy" id="2512221"/>
    <lineage>
        <taxon>Bacteria</taxon>
        <taxon>Bacillati</taxon>
        <taxon>Actinomycetota</taxon>
        <taxon>Actinomycetes</taxon>
        <taxon>Propionibacteriales</taxon>
        <taxon>Kribbellaceae</taxon>
        <taxon>Kribbella</taxon>
    </lineage>
</organism>
<keyword evidence="1" id="KW-0472">Membrane</keyword>
<proteinExistence type="predicted"/>
<feature type="transmembrane region" description="Helical" evidence="1">
    <location>
        <begin position="346"/>
        <end position="368"/>
    </location>
</feature>
<sequence length="378" mass="39289">MSGKQQAKVLLRLDKATNKQSDDIRVRRGTSIELDANDPSATWACDGVDVASQGGVASIRSMDARRSGTYVAKDAAGNELGRVKVYAFSARNSLAFVVAVWIVLAVGFLSWGLAAPSLGNVEQGTPTGNAQATCAPSDPEAKKALATVAARGDPAVSIPFGRGLNSQTRVLEYVIDHPSGLIGTAETCLRVESSQFLRSTADATLRTDMITTQAVAKGTRLLISVTVNRSRKSTSAPGAYTGSITVTDPRVERVDIPMTISLAYPFWQVPLGLVCLILLPATLYVWLLKGSFTGEKGKWLSFEDFASYLLSRNGILAVGVGTVAAGGGFAASYLGSATWDADAKSLVALAGAAFSAFVAAATAVTAAGSDQSALSSSP</sequence>
<evidence type="ECO:0000313" key="2">
    <source>
        <dbReference type="EMBL" id="TDW22654.1"/>
    </source>
</evidence>